<dbReference type="AlphaFoldDB" id="A0A931G7U6"/>
<dbReference type="Pfam" id="PF00924">
    <property type="entry name" value="MS_channel_2nd"/>
    <property type="match status" value="1"/>
</dbReference>
<evidence type="ECO:0000256" key="5">
    <source>
        <dbReference type="ARBA" id="ARBA00022692"/>
    </source>
</evidence>
<evidence type="ECO:0000259" key="13">
    <source>
        <dbReference type="Pfam" id="PF21082"/>
    </source>
</evidence>
<keyword evidence="5 11" id="KW-0812">Transmembrane</keyword>
<evidence type="ECO:0000313" key="15">
    <source>
        <dbReference type="Proteomes" id="UP000706172"/>
    </source>
</evidence>
<keyword evidence="7" id="KW-0346">Stress response</keyword>
<reference evidence="14" key="1">
    <citation type="submission" date="2020-07" db="EMBL/GenBank/DDBJ databases">
        <title>Severe corrosion of carbon steel in oil field produced water can be linked to methanogenic archaea containing a special type of NiFe hydrogenase.</title>
        <authorList>
            <person name="Lahme S."/>
            <person name="Mand J."/>
            <person name="Longwell J."/>
            <person name="Smith R."/>
            <person name="Enning D."/>
        </authorList>
    </citation>
    <scope>NUCLEOTIDE SEQUENCE</scope>
    <source>
        <strain evidence="14">MIC098Bin6</strain>
    </source>
</reference>
<keyword evidence="3" id="KW-1003">Cell membrane</keyword>
<dbReference type="InterPro" id="IPR030192">
    <property type="entry name" value="YbdG"/>
</dbReference>
<feature type="transmembrane region" description="Helical" evidence="11">
    <location>
        <begin position="178"/>
        <end position="195"/>
    </location>
</feature>
<evidence type="ECO:0000313" key="14">
    <source>
        <dbReference type="EMBL" id="MBG0778968.1"/>
    </source>
</evidence>
<dbReference type="SUPFAM" id="SSF50182">
    <property type="entry name" value="Sm-like ribonucleoproteins"/>
    <property type="match status" value="1"/>
</dbReference>
<keyword evidence="8 11" id="KW-0472">Membrane</keyword>
<gene>
    <name evidence="14" type="ORF">H0S81_03475</name>
</gene>
<evidence type="ECO:0000256" key="9">
    <source>
        <dbReference type="ARBA" id="ARBA00093630"/>
    </source>
</evidence>
<evidence type="ECO:0000256" key="3">
    <source>
        <dbReference type="ARBA" id="ARBA00022475"/>
    </source>
</evidence>
<dbReference type="InterPro" id="IPR010920">
    <property type="entry name" value="LSM_dom_sf"/>
</dbReference>
<comment type="similarity">
    <text evidence="2">Belongs to the MscS (TC 1.A.23) family.</text>
</comment>
<evidence type="ECO:0000256" key="4">
    <source>
        <dbReference type="ARBA" id="ARBA00022519"/>
    </source>
</evidence>
<evidence type="ECO:0000256" key="1">
    <source>
        <dbReference type="ARBA" id="ARBA00004429"/>
    </source>
</evidence>
<feature type="domain" description="Mechanosensitive ion channel MscS C-terminal" evidence="13">
    <location>
        <begin position="345"/>
        <end position="408"/>
    </location>
</feature>
<dbReference type="InterPro" id="IPR049278">
    <property type="entry name" value="MS_channel_C"/>
</dbReference>
<dbReference type="EMBL" id="JACCQK010000162">
    <property type="protein sequence ID" value="MBG0778968.1"/>
    <property type="molecule type" value="Genomic_DNA"/>
</dbReference>
<evidence type="ECO:0000256" key="7">
    <source>
        <dbReference type="ARBA" id="ARBA00023016"/>
    </source>
</evidence>
<feature type="transmembrane region" description="Helical" evidence="11">
    <location>
        <begin position="117"/>
        <end position="137"/>
    </location>
</feature>
<feature type="transmembrane region" description="Helical" evidence="11">
    <location>
        <begin position="31"/>
        <end position="60"/>
    </location>
</feature>
<evidence type="ECO:0000256" key="6">
    <source>
        <dbReference type="ARBA" id="ARBA00022989"/>
    </source>
</evidence>
<organism evidence="14 15">
    <name type="scientific">Desulfotignum balticum</name>
    <dbReference type="NCBI Taxonomy" id="115781"/>
    <lineage>
        <taxon>Bacteria</taxon>
        <taxon>Pseudomonadati</taxon>
        <taxon>Thermodesulfobacteriota</taxon>
        <taxon>Desulfobacteria</taxon>
        <taxon>Desulfobacterales</taxon>
        <taxon>Desulfobacteraceae</taxon>
        <taxon>Desulfotignum</taxon>
    </lineage>
</organism>
<dbReference type="InterPro" id="IPR006685">
    <property type="entry name" value="MscS_channel_2nd"/>
</dbReference>
<evidence type="ECO:0000256" key="11">
    <source>
        <dbReference type="SAM" id="Phobius"/>
    </source>
</evidence>
<dbReference type="PANTHER" id="PTHR30414:SF0">
    <property type="entry name" value="MINICONDUCTANCE MECHANOSENSITIVE CHANNEL YBDG"/>
    <property type="match status" value="1"/>
</dbReference>
<protein>
    <recommendedName>
        <fullName evidence="9">Mechanosensing system component YbdG</fullName>
    </recommendedName>
    <alternativeName>
        <fullName evidence="10">Mechanosensitive channel homolog YbdG</fullName>
    </alternativeName>
</protein>
<accession>A0A931G7U6</accession>
<evidence type="ECO:0000256" key="2">
    <source>
        <dbReference type="ARBA" id="ARBA00008017"/>
    </source>
</evidence>
<dbReference type="PANTHER" id="PTHR30414">
    <property type="entry name" value="MINICONDUCTANCE MECHANOSENSITIVE CHANNEL YBDG"/>
    <property type="match status" value="1"/>
</dbReference>
<dbReference type="GO" id="GO:0005886">
    <property type="term" value="C:plasma membrane"/>
    <property type="evidence" value="ECO:0007669"/>
    <property type="project" value="UniProtKB-SubCell"/>
</dbReference>
<proteinExistence type="inferred from homology"/>
<evidence type="ECO:0000256" key="8">
    <source>
        <dbReference type="ARBA" id="ARBA00023136"/>
    </source>
</evidence>
<keyword evidence="6 11" id="KW-1133">Transmembrane helix</keyword>
<evidence type="ECO:0000256" key="10">
    <source>
        <dbReference type="ARBA" id="ARBA00093659"/>
    </source>
</evidence>
<dbReference type="FunFam" id="2.30.30.60:FF:000002">
    <property type="entry name" value="Mechanosensitive ion channel family protein"/>
    <property type="match status" value="1"/>
</dbReference>
<sequence>MDPENFNEWLASLPKGTEAVLHSFNITPTPLISVGIALGMILVIAVITHMTLHTGLRVFLERTARKSQKKWQAVIHEGPLFKRFAFTIQAVLIQIQADLWLNPDTLSLSIISLITRLWIILFSLLTLYALLDALLVISRMYRTFRELPLRGIFQSIKLITAILAIVFGISTIIGKSPVILFSGLGAMTAVLMLIFKDPIMGLVGGIQLSANRMLSVGDWLEMPKYGADGDVIDVTLTSVKVQNWDKTITTIPTYALISDSFKNWRGMQESGGRRIMRNIRIDATSVYFLSEEQIAWLRKASLLTRYIDTRMEEINRYNAEQAQDLTCPINGRRLTNLGTFRAYLDQYLRNHPGIHQGMTMMVRQLEPGADGVPIQIYAFANTTAWVEYEGIQSDIFDHVLAVVPQFGLRLHQTPTGHDIRAAVSSLEALKTFSSE</sequence>
<comment type="caution">
    <text evidence="14">The sequence shown here is derived from an EMBL/GenBank/DDBJ whole genome shotgun (WGS) entry which is preliminary data.</text>
</comment>
<dbReference type="Gene3D" id="2.30.30.60">
    <property type="match status" value="1"/>
</dbReference>
<comment type="subcellular location">
    <subcellularLocation>
        <location evidence="1">Cell inner membrane</location>
        <topology evidence="1">Multi-pass membrane protein</topology>
    </subcellularLocation>
</comment>
<feature type="domain" description="Mechanosensitive ion channel MscS" evidence="12">
    <location>
        <begin position="197"/>
        <end position="265"/>
    </location>
</feature>
<dbReference type="Pfam" id="PF21082">
    <property type="entry name" value="MS_channel_3rd"/>
    <property type="match status" value="1"/>
</dbReference>
<feature type="transmembrane region" description="Helical" evidence="11">
    <location>
        <begin position="149"/>
        <end position="172"/>
    </location>
</feature>
<dbReference type="InterPro" id="IPR023408">
    <property type="entry name" value="MscS_beta-dom_sf"/>
</dbReference>
<evidence type="ECO:0000259" key="12">
    <source>
        <dbReference type="Pfam" id="PF00924"/>
    </source>
</evidence>
<name>A0A931G7U6_9BACT</name>
<dbReference type="Proteomes" id="UP000706172">
    <property type="component" value="Unassembled WGS sequence"/>
</dbReference>
<dbReference type="GO" id="GO:0008381">
    <property type="term" value="F:mechanosensitive monoatomic ion channel activity"/>
    <property type="evidence" value="ECO:0007669"/>
    <property type="project" value="InterPro"/>
</dbReference>
<dbReference type="GO" id="GO:0071470">
    <property type="term" value="P:cellular response to osmotic stress"/>
    <property type="evidence" value="ECO:0007669"/>
    <property type="project" value="InterPro"/>
</dbReference>
<keyword evidence="4" id="KW-0997">Cell inner membrane</keyword>